<organism evidence="2 3">
    <name type="scientific">Mycetomoellerius zeteki</name>
    <dbReference type="NCBI Taxonomy" id="64791"/>
    <lineage>
        <taxon>Eukaryota</taxon>
        <taxon>Metazoa</taxon>
        <taxon>Ecdysozoa</taxon>
        <taxon>Arthropoda</taxon>
        <taxon>Hexapoda</taxon>
        <taxon>Insecta</taxon>
        <taxon>Pterygota</taxon>
        <taxon>Neoptera</taxon>
        <taxon>Endopterygota</taxon>
        <taxon>Hymenoptera</taxon>
        <taxon>Apocrita</taxon>
        <taxon>Aculeata</taxon>
        <taxon>Formicoidea</taxon>
        <taxon>Formicidae</taxon>
        <taxon>Myrmicinae</taxon>
        <taxon>Mycetomoellerius</taxon>
    </lineage>
</organism>
<dbReference type="Proteomes" id="UP000075809">
    <property type="component" value="Unassembled WGS sequence"/>
</dbReference>
<dbReference type="AlphaFoldDB" id="A0A151WGR1"/>
<evidence type="ECO:0000313" key="3">
    <source>
        <dbReference type="Proteomes" id="UP000075809"/>
    </source>
</evidence>
<gene>
    <name evidence="2" type="ORF">ALC60_13964</name>
</gene>
<accession>A0A151WGR1</accession>
<reference evidence="2 3" key="1">
    <citation type="submission" date="2015-09" db="EMBL/GenBank/DDBJ databases">
        <title>Trachymyrmex zeteki WGS genome.</title>
        <authorList>
            <person name="Nygaard S."/>
            <person name="Hu H."/>
            <person name="Boomsma J."/>
            <person name="Zhang G."/>
        </authorList>
    </citation>
    <scope>NUCLEOTIDE SEQUENCE [LARGE SCALE GENOMIC DNA]</scope>
    <source>
        <strain evidence="2">Tzet28-1</strain>
        <tissue evidence="2">Whole body</tissue>
    </source>
</reference>
<feature type="non-terminal residue" evidence="2">
    <location>
        <position position="1"/>
    </location>
</feature>
<dbReference type="EMBL" id="KQ983152">
    <property type="protein sequence ID" value="KYQ47014.1"/>
    <property type="molecule type" value="Genomic_DNA"/>
</dbReference>
<keyword evidence="1" id="KW-0472">Membrane</keyword>
<keyword evidence="1" id="KW-1133">Transmembrane helix</keyword>
<evidence type="ECO:0000256" key="1">
    <source>
        <dbReference type="SAM" id="Phobius"/>
    </source>
</evidence>
<feature type="transmembrane region" description="Helical" evidence="1">
    <location>
        <begin position="13"/>
        <end position="32"/>
    </location>
</feature>
<keyword evidence="3" id="KW-1185">Reference proteome</keyword>
<sequence>IVSMELIESVHKWFVYIIFFSKLFIASGLLTGELCSRKIMKFECTTFRTMDFERMIWVYLKARLKHRISHFFVHLMALHADKVSCACHILNGYYARMGFQTIRHFNVSDTPLVISLAKSNIPGFSSGKYNRALILNGASVE</sequence>
<protein>
    <submittedName>
        <fullName evidence="2">Uncharacterized protein</fullName>
    </submittedName>
</protein>
<keyword evidence="1" id="KW-0812">Transmembrane</keyword>
<name>A0A151WGR1_9HYME</name>
<proteinExistence type="predicted"/>
<evidence type="ECO:0000313" key="2">
    <source>
        <dbReference type="EMBL" id="KYQ47014.1"/>
    </source>
</evidence>